<dbReference type="Gene3D" id="1.20.1250.90">
    <property type="entry name" value="Thymic stromal lymphopoietin"/>
    <property type="match status" value="1"/>
</dbReference>
<keyword evidence="2" id="KW-1185">Reference proteome</keyword>
<accession>A0A6P8P6Z3</accession>
<proteinExistence type="predicted"/>
<feature type="compositionally biased region" description="Basic residues" evidence="1">
    <location>
        <begin position="115"/>
        <end position="135"/>
    </location>
</feature>
<dbReference type="InParanoid" id="A0A6P8P6Z3"/>
<evidence type="ECO:0000313" key="3">
    <source>
        <dbReference type="RefSeq" id="XP_033785022.1"/>
    </source>
</evidence>
<dbReference type="Proteomes" id="UP000515159">
    <property type="component" value="Chromosome 1"/>
</dbReference>
<sequence length="372" mass="42521">MYPDNDFYRLIISLQMAGMVLSGSNFNFSSCSYEDIRKDYRHTISKILKKEVKDYDKVKFHSCPEEKEKILECIFNTTSPCSDSELWKNTKKSFKNHCQAFKSSKHKEKTGTPRTKNRQAKRKGGQKKQKLRKKNERPTAVSEMTSTTAAPCEINSTVYQRYGLYWDLESLRRRWRRVHRDNSALIWCTRHCLRAGRCAQHAAEGIAQEVVQDMCQQAAREAVAEAEAEQEVEGYSASEESLPPEDVVEVSDVEDEGQVAEVEDAAQVVAEVDQQHVVEEQGAWEVPDLYEDMLPLEGDEEVIMEAAAPAPRHDVQSAAPIVPPPPEEYGELLNMVGQMRSELQEGRRETMQTLQEIVSLLRQLVDIFKEPF</sequence>
<dbReference type="GeneID" id="117352589"/>
<dbReference type="InterPro" id="IPR038329">
    <property type="entry name" value="TSLP_sf"/>
</dbReference>
<evidence type="ECO:0000256" key="1">
    <source>
        <dbReference type="SAM" id="MobiDB-lite"/>
    </source>
</evidence>
<evidence type="ECO:0000313" key="2">
    <source>
        <dbReference type="Proteomes" id="UP000515159"/>
    </source>
</evidence>
<dbReference type="AlphaFoldDB" id="A0A6P8P6Z3"/>
<feature type="region of interest" description="Disordered" evidence="1">
    <location>
        <begin position="226"/>
        <end position="245"/>
    </location>
</feature>
<dbReference type="RefSeq" id="XP_033785022.1">
    <property type="nucleotide sequence ID" value="XM_033929131.1"/>
</dbReference>
<protein>
    <submittedName>
        <fullName evidence="3">Uncharacterized protein LOC117352589</fullName>
    </submittedName>
</protein>
<reference evidence="3" key="1">
    <citation type="submission" date="2025-08" db="UniProtKB">
        <authorList>
            <consortium name="RefSeq"/>
        </authorList>
    </citation>
    <scope>IDENTIFICATION</scope>
</reference>
<name>A0A6P8P6Z3_GEOSA</name>
<organism evidence="2 3">
    <name type="scientific">Geotrypetes seraphini</name>
    <name type="common">Gaboon caecilian</name>
    <name type="synonym">Caecilia seraphini</name>
    <dbReference type="NCBI Taxonomy" id="260995"/>
    <lineage>
        <taxon>Eukaryota</taxon>
        <taxon>Metazoa</taxon>
        <taxon>Chordata</taxon>
        <taxon>Craniata</taxon>
        <taxon>Vertebrata</taxon>
        <taxon>Euteleostomi</taxon>
        <taxon>Amphibia</taxon>
        <taxon>Gymnophiona</taxon>
        <taxon>Geotrypetes</taxon>
    </lineage>
</organism>
<feature type="region of interest" description="Disordered" evidence="1">
    <location>
        <begin position="102"/>
        <end position="147"/>
    </location>
</feature>
<dbReference type="KEGG" id="gsh:117352589"/>
<gene>
    <name evidence="3" type="primary">LOC117352589</name>
</gene>